<sequence length="69" mass="7749">MLGDSNSSRSTKHSHAFCDAESQEELDEIMRVCPDDCRLHSSDYLGAANHDKTMARPHARPVRVHDASR</sequence>
<accession>A0A1Y2HCY8</accession>
<evidence type="ECO:0000313" key="3">
    <source>
        <dbReference type="Proteomes" id="UP000193411"/>
    </source>
</evidence>
<protein>
    <submittedName>
        <fullName evidence="2">Uncharacterized protein</fullName>
    </submittedName>
</protein>
<dbReference type="Proteomes" id="UP000193411">
    <property type="component" value="Unassembled WGS sequence"/>
</dbReference>
<dbReference type="EMBL" id="MCFL01000055">
    <property type="protein sequence ID" value="ORZ31781.1"/>
    <property type="molecule type" value="Genomic_DNA"/>
</dbReference>
<dbReference type="AlphaFoldDB" id="A0A1Y2HCY8"/>
<keyword evidence="3" id="KW-1185">Reference proteome</keyword>
<name>A0A1Y2HCY8_9FUNG</name>
<feature type="region of interest" description="Disordered" evidence="1">
    <location>
        <begin position="48"/>
        <end position="69"/>
    </location>
</feature>
<evidence type="ECO:0000256" key="1">
    <source>
        <dbReference type="SAM" id="MobiDB-lite"/>
    </source>
</evidence>
<organism evidence="2 3">
    <name type="scientific">Catenaria anguillulae PL171</name>
    <dbReference type="NCBI Taxonomy" id="765915"/>
    <lineage>
        <taxon>Eukaryota</taxon>
        <taxon>Fungi</taxon>
        <taxon>Fungi incertae sedis</taxon>
        <taxon>Blastocladiomycota</taxon>
        <taxon>Blastocladiomycetes</taxon>
        <taxon>Blastocladiales</taxon>
        <taxon>Catenariaceae</taxon>
        <taxon>Catenaria</taxon>
    </lineage>
</organism>
<comment type="caution">
    <text evidence="2">The sequence shown here is derived from an EMBL/GenBank/DDBJ whole genome shotgun (WGS) entry which is preliminary data.</text>
</comment>
<reference evidence="2 3" key="1">
    <citation type="submission" date="2016-07" db="EMBL/GenBank/DDBJ databases">
        <title>Pervasive Adenine N6-methylation of Active Genes in Fungi.</title>
        <authorList>
            <consortium name="DOE Joint Genome Institute"/>
            <person name="Mondo S.J."/>
            <person name="Dannebaum R.O."/>
            <person name="Kuo R.C."/>
            <person name="Labutti K."/>
            <person name="Haridas S."/>
            <person name="Kuo A."/>
            <person name="Salamov A."/>
            <person name="Ahrendt S.R."/>
            <person name="Lipzen A."/>
            <person name="Sullivan W."/>
            <person name="Andreopoulos W.B."/>
            <person name="Clum A."/>
            <person name="Lindquist E."/>
            <person name="Daum C."/>
            <person name="Ramamoorthy G.K."/>
            <person name="Gryganskyi A."/>
            <person name="Culley D."/>
            <person name="Magnuson J.K."/>
            <person name="James T.Y."/>
            <person name="O'Malley M.A."/>
            <person name="Stajich J.E."/>
            <person name="Spatafora J.W."/>
            <person name="Visel A."/>
            <person name="Grigoriev I.V."/>
        </authorList>
    </citation>
    <scope>NUCLEOTIDE SEQUENCE [LARGE SCALE GENOMIC DNA]</scope>
    <source>
        <strain evidence="2 3">PL171</strain>
    </source>
</reference>
<evidence type="ECO:0000313" key="2">
    <source>
        <dbReference type="EMBL" id="ORZ31781.1"/>
    </source>
</evidence>
<proteinExistence type="predicted"/>
<gene>
    <name evidence="2" type="ORF">BCR44DRAFT_41701</name>
</gene>